<dbReference type="PANTHER" id="PTHR30349:SF77">
    <property type="entry name" value="TYROSINE RECOMBINASE XERC"/>
    <property type="match status" value="1"/>
</dbReference>
<dbReference type="PROSITE" id="PS51898">
    <property type="entry name" value="TYR_RECOMBINASE"/>
    <property type="match status" value="1"/>
</dbReference>
<comment type="function">
    <text evidence="1">Site-specific tyrosine recombinase, which acts by catalyzing the cutting and rejoining of the recombining DNA molecules.</text>
</comment>
<keyword evidence="10" id="KW-0131">Cell cycle</keyword>
<keyword evidence="6" id="KW-0159">Chromosome partition</keyword>
<evidence type="ECO:0000256" key="9">
    <source>
        <dbReference type="ARBA" id="ARBA00023172"/>
    </source>
</evidence>
<evidence type="ECO:0000256" key="6">
    <source>
        <dbReference type="ARBA" id="ARBA00022829"/>
    </source>
</evidence>
<dbReference type="Gene3D" id="1.10.150.130">
    <property type="match status" value="1"/>
</dbReference>
<dbReference type="InterPro" id="IPR050090">
    <property type="entry name" value="Tyrosine_recombinase_XerCD"/>
</dbReference>
<dbReference type="EMBL" id="JAJEQT010000013">
    <property type="protein sequence ID" value="MCC2219975.1"/>
    <property type="molecule type" value="Genomic_DNA"/>
</dbReference>
<dbReference type="Pfam" id="PF00589">
    <property type="entry name" value="Phage_integrase"/>
    <property type="match status" value="1"/>
</dbReference>
<comment type="caution">
    <text evidence="14">The sequence shown here is derived from an EMBL/GenBank/DDBJ whole genome shotgun (WGS) entry which is preliminary data.</text>
</comment>
<evidence type="ECO:0000256" key="5">
    <source>
        <dbReference type="ARBA" id="ARBA00022618"/>
    </source>
</evidence>
<evidence type="ECO:0000256" key="11">
    <source>
        <dbReference type="PROSITE-ProRule" id="PRU01248"/>
    </source>
</evidence>
<organism evidence="14 15">
    <name type="scientific">Coprococcus hominis</name>
    <name type="common">ex Arizal et al. 2022</name>
    <dbReference type="NCBI Taxonomy" id="2881262"/>
    <lineage>
        <taxon>Bacteria</taxon>
        <taxon>Bacillati</taxon>
        <taxon>Bacillota</taxon>
        <taxon>Clostridia</taxon>
        <taxon>Lachnospirales</taxon>
        <taxon>Lachnospiraceae</taxon>
        <taxon>Coprococcus</taxon>
    </lineage>
</organism>
<accession>A0ABS8FS08</accession>
<keyword evidence="15" id="KW-1185">Reference proteome</keyword>
<evidence type="ECO:0000256" key="3">
    <source>
        <dbReference type="ARBA" id="ARBA00008857"/>
    </source>
</evidence>
<feature type="domain" description="Tyr recombinase" evidence="12">
    <location>
        <begin position="108"/>
        <end position="298"/>
    </location>
</feature>
<proteinExistence type="inferred from homology"/>
<dbReference type="PANTHER" id="PTHR30349">
    <property type="entry name" value="PHAGE INTEGRASE-RELATED"/>
    <property type="match status" value="1"/>
</dbReference>
<dbReference type="SUPFAM" id="SSF56349">
    <property type="entry name" value="DNA breaking-rejoining enzymes"/>
    <property type="match status" value="1"/>
</dbReference>
<keyword evidence="5" id="KW-0132">Cell division</keyword>
<dbReference type="PROSITE" id="PS51900">
    <property type="entry name" value="CB"/>
    <property type="match status" value="1"/>
</dbReference>
<dbReference type="RefSeq" id="WP_227573630.1">
    <property type="nucleotide sequence ID" value="NZ_JAJEQT010000013.1"/>
</dbReference>
<keyword evidence="4" id="KW-0963">Cytoplasm</keyword>
<evidence type="ECO:0000259" key="13">
    <source>
        <dbReference type="PROSITE" id="PS51900"/>
    </source>
</evidence>
<dbReference type="Proteomes" id="UP001198495">
    <property type="component" value="Unassembled WGS sequence"/>
</dbReference>
<evidence type="ECO:0000259" key="12">
    <source>
        <dbReference type="PROSITE" id="PS51898"/>
    </source>
</evidence>
<comment type="subcellular location">
    <subcellularLocation>
        <location evidence="2">Cytoplasm</location>
    </subcellularLocation>
</comment>
<gene>
    <name evidence="14" type="ORF">LKD28_13255</name>
</gene>
<dbReference type="InterPro" id="IPR013762">
    <property type="entry name" value="Integrase-like_cat_sf"/>
</dbReference>
<evidence type="ECO:0000256" key="2">
    <source>
        <dbReference type="ARBA" id="ARBA00004496"/>
    </source>
</evidence>
<dbReference type="Pfam" id="PF02899">
    <property type="entry name" value="Phage_int_SAM_1"/>
    <property type="match status" value="1"/>
</dbReference>
<protein>
    <submittedName>
        <fullName evidence="14">Tyrosine-type recombinase/integrase</fullName>
    </submittedName>
</protein>
<keyword evidence="8 11" id="KW-0238">DNA-binding</keyword>
<name>A0ABS8FS08_9FIRM</name>
<reference evidence="14 15" key="1">
    <citation type="submission" date="2021-10" db="EMBL/GenBank/DDBJ databases">
        <title>Anaerobic single-cell dispensing facilitates the cultivation of human gut bacteria.</title>
        <authorList>
            <person name="Afrizal A."/>
        </authorList>
    </citation>
    <scope>NUCLEOTIDE SEQUENCE [LARGE SCALE GENOMIC DNA]</scope>
    <source>
        <strain evidence="14 15">CLA-AA-H212</strain>
    </source>
</reference>
<evidence type="ECO:0000256" key="10">
    <source>
        <dbReference type="ARBA" id="ARBA00023306"/>
    </source>
</evidence>
<dbReference type="InterPro" id="IPR002104">
    <property type="entry name" value="Integrase_catalytic"/>
</dbReference>
<keyword evidence="9" id="KW-0233">DNA recombination</keyword>
<evidence type="ECO:0000256" key="1">
    <source>
        <dbReference type="ARBA" id="ARBA00003283"/>
    </source>
</evidence>
<dbReference type="Gene3D" id="1.10.443.10">
    <property type="entry name" value="Intergrase catalytic core"/>
    <property type="match status" value="1"/>
</dbReference>
<evidence type="ECO:0000256" key="4">
    <source>
        <dbReference type="ARBA" id="ARBA00022490"/>
    </source>
</evidence>
<evidence type="ECO:0000256" key="7">
    <source>
        <dbReference type="ARBA" id="ARBA00022908"/>
    </source>
</evidence>
<feature type="domain" description="Core-binding (CB)" evidence="13">
    <location>
        <begin position="4"/>
        <end position="86"/>
    </location>
</feature>
<dbReference type="InterPro" id="IPR004107">
    <property type="entry name" value="Integrase_SAM-like_N"/>
</dbReference>
<evidence type="ECO:0000313" key="14">
    <source>
        <dbReference type="EMBL" id="MCC2219975.1"/>
    </source>
</evidence>
<keyword evidence="7" id="KW-0229">DNA integration</keyword>
<dbReference type="InterPro" id="IPR044068">
    <property type="entry name" value="CB"/>
</dbReference>
<evidence type="ECO:0000256" key="8">
    <source>
        <dbReference type="ARBA" id="ARBA00023125"/>
    </source>
</evidence>
<dbReference type="InterPro" id="IPR011010">
    <property type="entry name" value="DNA_brk_join_enz"/>
</dbReference>
<comment type="similarity">
    <text evidence="3">Belongs to the 'phage' integrase family.</text>
</comment>
<sequence length="309" mass="35915">MKSTNDTSLIQAYLDYCKYNKRLDEKTLKAYAIDLRHFYMALPDQPLISRTPQTIESYISSLHTLYKPRTVKRKIASIKAFYHHLEYRDIIAITPFTKLQTRFREPLILPKTIPLLTIEQLLAEIYTQHSNAKTPYRQVHTLRDAAIIELLFMTGIRISELCSLRNHSINLHTGTILIYGKGDKERRLQITNANVLSILIKYKSSMPFCPDPYAPFFVNQNGTAVSDQSIRRMIRKYCKLANINLHITPHMFRHTFATSLLDADVDIRYIQEMLGHSSITTTEIYTHVSTAKQTDILTNKHPRKDFRLV</sequence>
<evidence type="ECO:0000313" key="15">
    <source>
        <dbReference type="Proteomes" id="UP001198495"/>
    </source>
</evidence>
<dbReference type="InterPro" id="IPR010998">
    <property type="entry name" value="Integrase_recombinase_N"/>
</dbReference>